<dbReference type="EMBL" id="KZ502291">
    <property type="protein sequence ID" value="PKU81032.1"/>
    <property type="molecule type" value="Genomic_DNA"/>
</dbReference>
<reference evidence="1 2" key="1">
    <citation type="journal article" date="2016" name="Sci. Rep.">
        <title>The Dendrobium catenatum Lindl. genome sequence provides insights into polysaccharide synthase, floral development and adaptive evolution.</title>
        <authorList>
            <person name="Zhang G.Q."/>
            <person name="Xu Q."/>
            <person name="Bian C."/>
            <person name="Tsai W.C."/>
            <person name="Yeh C.M."/>
            <person name="Liu K.W."/>
            <person name="Yoshida K."/>
            <person name="Zhang L.S."/>
            <person name="Chang S.B."/>
            <person name="Chen F."/>
            <person name="Shi Y."/>
            <person name="Su Y.Y."/>
            <person name="Zhang Y.Q."/>
            <person name="Chen L.J."/>
            <person name="Yin Y."/>
            <person name="Lin M."/>
            <person name="Huang H."/>
            <person name="Deng H."/>
            <person name="Wang Z.W."/>
            <person name="Zhu S.L."/>
            <person name="Zhao X."/>
            <person name="Deng C."/>
            <person name="Niu S.C."/>
            <person name="Huang J."/>
            <person name="Wang M."/>
            <person name="Liu G.H."/>
            <person name="Yang H.J."/>
            <person name="Xiao X.J."/>
            <person name="Hsiao Y.Y."/>
            <person name="Wu W.L."/>
            <person name="Chen Y.Y."/>
            <person name="Mitsuda N."/>
            <person name="Ohme-Takagi M."/>
            <person name="Luo Y.B."/>
            <person name="Van de Peer Y."/>
            <person name="Liu Z.J."/>
        </authorList>
    </citation>
    <scope>NUCLEOTIDE SEQUENCE [LARGE SCALE GENOMIC DNA]</scope>
    <source>
        <tissue evidence="1">The whole plant</tissue>
    </source>
</reference>
<proteinExistence type="predicted"/>
<protein>
    <submittedName>
        <fullName evidence="1">Uncharacterized protein</fullName>
    </submittedName>
</protein>
<gene>
    <name evidence="1" type="ORF">MA16_Dca025107</name>
</gene>
<reference evidence="1 2" key="2">
    <citation type="journal article" date="2017" name="Nature">
        <title>The Apostasia genome and the evolution of orchids.</title>
        <authorList>
            <person name="Zhang G.Q."/>
            <person name="Liu K.W."/>
            <person name="Li Z."/>
            <person name="Lohaus R."/>
            <person name="Hsiao Y.Y."/>
            <person name="Niu S.C."/>
            <person name="Wang J.Y."/>
            <person name="Lin Y.C."/>
            <person name="Xu Q."/>
            <person name="Chen L.J."/>
            <person name="Yoshida K."/>
            <person name="Fujiwara S."/>
            <person name="Wang Z.W."/>
            <person name="Zhang Y.Q."/>
            <person name="Mitsuda N."/>
            <person name="Wang M."/>
            <person name="Liu G.H."/>
            <person name="Pecoraro L."/>
            <person name="Huang H.X."/>
            <person name="Xiao X.J."/>
            <person name="Lin M."/>
            <person name="Wu X.Y."/>
            <person name="Wu W.L."/>
            <person name="Chen Y.Y."/>
            <person name="Chang S.B."/>
            <person name="Sakamoto S."/>
            <person name="Ohme-Takagi M."/>
            <person name="Yagi M."/>
            <person name="Zeng S.J."/>
            <person name="Shen C.Y."/>
            <person name="Yeh C.M."/>
            <person name="Luo Y.B."/>
            <person name="Tsai W.C."/>
            <person name="Van de Peer Y."/>
            <person name="Liu Z.J."/>
        </authorList>
    </citation>
    <scope>NUCLEOTIDE SEQUENCE [LARGE SCALE GENOMIC DNA]</scope>
    <source>
        <tissue evidence="1">The whole plant</tissue>
    </source>
</reference>
<accession>A0A2I0WZD8</accession>
<name>A0A2I0WZD8_9ASPA</name>
<dbReference type="AlphaFoldDB" id="A0A2I0WZD8"/>
<evidence type="ECO:0000313" key="2">
    <source>
        <dbReference type="Proteomes" id="UP000233837"/>
    </source>
</evidence>
<keyword evidence="2" id="KW-1185">Reference proteome</keyword>
<dbReference type="Proteomes" id="UP000233837">
    <property type="component" value="Unassembled WGS sequence"/>
</dbReference>
<organism evidence="1 2">
    <name type="scientific">Dendrobium catenatum</name>
    <dbReference type="NCBI Taxonomy" id="906689"/>
    <lineage>
        <taxon>Eukaryota</taxon>
        <taxon>Viridiplantae</taxon>
        <taxon>Streptophyta</taxon>
        <taxon>Embryophyta</taxon>
        <taxon>Tracheophyta</taxon>
        <taxon>Spermatophyta</taxon>
        <taxon>Magnoliopsida</taxon>
        <taxon>Liliopsida</taxon>
        <taxon>Asparagales</taxon>
        <taxon>Orchidaceae</taxon>
        <taxon>Epidendroideae</taxon>
        <taxon>Malaxideae</taxon>
        <taxon>Dendrobiinae</taxon>
        <taxon>Dendrobium</taxon>
    </lineage>
</organism>
<sequence length="66" mass="7968">MNPAVPKILRDESCRFDLIPILTSRCWWIEGGKFTRDVRTSNFQKPLLCLIWKRNEFIIFLKTQHF</sequence>
<evidence type="ECO:0000313" key="1">
    <source>
        <dbReference type="EMBL" id="PKU81032.1"/>
    </source>
</evidence>